<dbReference type="Proteomes" id="UP000724584">
    <property type="component" value="Unassembled WGS sequence"/>
</dbReference>
<evidence type="ECO:0000313" key="2">
    <source>
        <dbReference type="Proteomes" id="UP000724584"/>
    </source>
</evidence>
<protein>
    <submittedName>
        <fullName evidence="1">Uncharacterized protein</fullName>
    </submittedName>
</protein>
<name>A0ACB7PSN3_9PEZI</name>
<organism evidence="1 2">
    <name type="scientific">Chaetomium tenue</name>
    <dbReference type="NCBI Taxonomy" id="1854479"/>
    <lineage>
        <taxon>Eukaryota</taxon>
        <taxon>Fungi</taxon>
        <taxon>Dikarya</taxon>
        <taxon>Ascomycota</taxon>
        <taxon>Pezizomycotina</taxon>
        <taxon>Sordariomycetes</taxon>
        <taxon>Sordariomycetidae</taxon>
        <taxon>Sordariales</taxon>
        <taxon>Chaetomiaceae</taxon>
        <taxon>Chaetomium</taxon>
    </lineage>
</organism>
<accession>A0ACB7PSN3</accession>
<keyword evidence="2" id="KW-1185">Reference proteome</keyword>
<evidence type="ECO:0000313" key="1">
    <source>
        <dbReference type="EMBL" id="KAH6651268.1"/>
    </source>
</evidence>
<comment type="caution">
    <text evidence="1">The sequence shown here is derived from an EMBL/GenBank/DDBJ whole genome shotgun (WGS) entry which is preliminary data.</text>
</comment>
<dbReference type="EMBL" id="JAGIZQ010000001">
    <property type="protein sequence ID" value="KAH6651268.1"/>
    <property type="molecule type" value="Genomic_DNA"/>
</dbReference>
<sequence>MTVDSDVLDLPPGYEIRKLKHEHLSWVQAIVAHTMSFDSPVWSKVDYPGGATQRAYKMYHAIRQSSIQSIQSGLSYGVFCTEHKCRIPGLEGTLEWDFNDFSADGDELLKQMDFPLVSIAMSKDAAEAKPVPKTGVKPWGEIVPGHAVISNSLKAGDNRPQSVWAPEHKGEVVRRSGTHTRGDHAGKGLSKALAHHVMREIRGHQQGYKAILIHTGGEAVDRVWLRPPAPFKSEEICTFSTSGYHKEDDHSGTSYNPFGSAKVVSRRIWVTWPLKEDEEELPVLNLRRRSAVVIADARPKELSDGS</sequence>
<proteinExistence type="predicted"/>
<gene>
    <name evidence="1" type="ORF">F5144DRAFT_477878</name>
</gene>
<reference evidence="1 2" key="1">
    <citation type="journal article" date="2021" name="Nat. Commun.">
        <title>Genetic determinants of endophytism in the Arabidopsis root mycobiome.</title>
        <authorList>
            <person name="Mesny F."/>
            <person name="Miyauchi S."/>
            <person name="Thiergart T."/>
            <person name="Pickel B."/>
            <person name="Atanasova L."/>
            <person name="Karlsson M."/>
            <person name="Huettel B."/>
            <person name="Barry K.W."/>
            <person name="Haridas S."/>
            <person name="Chen C."/>
            <person name="Bauer D."/>
            <person name="Andreopoulos W."/>
            <person name="Pangilinan J."/>
            <person name="LaButti K."/>
            <person name="Riley R."/>
            <person name="Lipzen A."/>
            <person name="Clum A."/>
            <person name="Drula E."/>
            <person name="Henrissat B."/>
            <person name="Kohler A."/>
            <person name="Grigoriev I.V."/>
            <person name="Martin F.M."/>
            <person name="Hacquard S."/>
        </authorList>
    </citation>
    <scope>NUCLEOTIDE SEQUENCE [LARGE SCALE GENOMIC DNA]</scope>
    <source>
        <strain evidence="1 2">MPI-SDFR-AT-0079</strain>
    </source>
</reference>